<organism evidence="4 5">
    <name type="scientific">Piscibacillus salipiscarius</name>
    <dbReference type="NCBI Taxonomy" id="299480"/>
    <lineage>
        <taxon>Bacteria</taxon>
        <taxon>Bacillati</taxon>
        <taxon>Bacillota</taxon>
        <taxon>Bacilli</taxon>
        <taxon>Bacillales</taxon>
        <taxon>Bacillaceae</taxon>
        <taxon>Piscibacillus</taxon>
    </lineage>
</organism>
<keyword evidence="5" id="KW-1185">Reference proteome</keyword>
<dbReference type="RefSeq" id="WP_377326841.1">
    <property type="nucleotide sequence ID" value="NZ_JBHUMZ010000007.1"/>
</dbReference>
<name>A0ABW5Q604_9BACI</name>
<dbReference type="PANTHER" id="PTHR20953:SF3">
    <property type="entry name" value="P-LOOP CONTAINING NUCLEOSIDE TRIPHOSPHATE HYDROLASES SUPERFAMILY PROTEIN"/>
    <property type="match status" value="1"/>
</dbReference>
<keyword evidence="1" id="KW-0547">Nucleotide-binding</keyword>
<evidence type="ECO:0000313" key="5">
    <source>
        <dbReference type="Proteomes" id="UP001597452"/>
    </source>
</evidence>
<evidence type="ECO:0000313" key="4">
    <source>
        <dbReference type="EMBL" id="MFD2637414.1"/>
    </source>
</evidence>
<dbReference type="InterPro" id="IPR027417">
    <property type="entry name" value="P-loop_NTPase"/>
</dbReference>
<dbReference type="Proteomes" id="UP001597452">
    <property type="component" value="Unassembled WGS sequence"/>
</dbReference>
<accession>A0ABW5Q604</accession>
<evidence type="ECO:0000256" key="1">
    <source>
        <dbReference type="ARBA" id="ARBA00022741"/>
    </source>
</evidence>
<dbReference type="InterPro" id="IPR003593">
    <property type="entry name" value="AAA+_ATPase"/>
</dbReference>
<sequence>MNEILNMLPVELKQIITQYDDFKLKKLEEIRLRINKPIEFVFHNHTDFNKQFIFTENEAKEFLGKISQHSVYRMEEELRNGYITIRGGHRIGIAGKVSLSNGKVQAITHISSFNIRVAKEHKGSGKSIISAIYNQSSRKIFNTMLIGAPKTGKTTLLRDVVRLISDGTKNQKGLRVSLIDERSEIAAPYEGVPQHDVGIRTDVMADCPKAEGMMMMIRSMSPEVLAVDEIGDELDVKSIQEAVFAGVQVICSIHGYTLDDIRRRPSLNPLFQEQVFDRYILLDYENEPGQVKHIYNNDFNIINFDIRGNRNEMDWSHLDTVHVHVGRNRYR</sequence>
<dbReference type="Gene3D" id="3.40.50.300">
    <property type="entry name" value="P-loop containing nucleotide triphosphate hydrolases"/>
    <property type="match status" value="1"/>
</dbReference>
<dbReference type="PANTHER" id="PTHR20953">
    <property type="entry name" value="KINASE-RELATED"/>
    <property type="match status" value="1"/>
</dbReference>
<dbReference type="InterPro" id="IPR014217">
    <property type="entry name" value="Spore_III_AA"/>
</dbReference>
<evidence type="ECO:0000256" key="2">
    <source>
        <dbReference type="ARBA" id="ARBA00022840"/>
    </source>
</evidence>
<dbReference type="SMART" id="SM00382">
    <property type="entry name" value="AAA"/>
    <property type="match status" value="1"/>
</dbReference>
<keyword evidence="2" id="KW-0067">ATP-binding</keyword>
<dbReference type="InterPro" id="IPR045735">
    <property type="entry name" value="Spore_III_AA_AAA+_ATPase"/>
</dbReference>
<protein>
    <submittedName>
        <fullName evidence="4">Stage III sporulation protein AA</fullName>
    </submittedName>
</protein>
<dbReference type="SUPFAM" id="SSF52540">
    <property type="entry name" value="P-loop containing nucleoside triphosphate hydrolases"/>
    <property type="match status" value="1"/>
</dbReference>
<reference evidence="5" key="1">
    <citation type="journal article" date="2019" name="Int. J. Syst. Evol. Microbiol.">
        <title>The Global Catalogue of Microorganisms (GCM) 10K type strain sequencing project: providing services to taxonomists for standard genome sequencing and annotation.</title>
        <authorList>
            <consortium name="The Broad Institute Genomics Platform"/>
            <consortium name="The Broad Institute Genome Sequencing Center for Infectious Disease"/>
            <person name="Wu L."/>
            <person name="Ma J."/>
        </authorList>
    </citation>
    <scope>NUCLEOTIDE SEQUENCE [LARGE SCALE GENOMIC DNA]</scope>
    <source>
        <strain evidence="5">TISTR 1571</strain>
    </source>
</reference>
<dbReference type="NCBIfam" id="TIGR02858">
    <property type="entry name" value="spore_III_AA"/>
    <property type="match status" value="1"/>
</dbReference>
<dbReference type="EMBL" id="JBHUMZ010000007">
    <property type="protein sequence ID" value="MFD2637414.1"/>
    <property type="molecule type" value="Genomic_DNA"/>
</dbReference>
<comment type="caution">
    <text evidence="4">The sequence shown here is derived from an EMBL/GenBank/DDBJ whole genome shotgun (WGS) entry which is preliminary data.</text>
</comment>
<feature type="domain" description="AAA+ ATPase" evidence="3">
    <location>
        <begin position="139"/>
        <end position="281"/>
    </location>
</feature>
<gene>
    <name evidence="4" type="primary">spoIIIAA</name>
    <name evidence="4" type="ORF">ACFSW4_00805</name>
</gene>
<dbReference type="Pfam" id="PF19568">
    <property type="entry name" value="Spore_III_AA"/>
    <property type="match status" value="1"/>
</dbReference>
<proteinExistence type="predicted"/>
<evidence type="ECO:0000259" key="3">
    <source>
        <dbReference type="SMART" id="SM00382"/>
    </source>
</evidence>